<dbReference type="InterPro" id="IPR029044">
    <property type="entry name" value="Nucleotide-diphossugar_trans"/>
</dbReference>
<dbReference type="Gene3D" id="3.90.550.10">
    <property type="entry name" value="Spore Coat Polysaccharide Biosynthesis Protein SpsA, Chain A"/>
    <property type="match status" value="1"/>
</dbReference>
<accession>A0A2T7W2H1</accession>
<dbReference type="EMBL" id="QDFT01000043">
    <property type="protein sequence ID" value="PVE64534.1"/>
    <property type="molecule type" value="Genomic_DNA"/>
</dbReference>
<evidence type="ECO:0000313" key="2">
    <source>
        <dbReference type="Proteomes" id="UP000244649"/>
    </source>
</evidence>
<comment type="caution">
    <text evidence="1">The sequence shown here is derived from an EMBL/GenBank/DDBJ whole genome shotgun (WGS) entry which is preliminary data.</text>
</comment>
<dbReference type="RefSeq" id="WP_116538319.1">
    <property type="nucleotide sequence ID" value="NZ_QDFT01000043.1"/>
</dbReference>
<sequence length="260" mass="28923">MNTAPPFVVVAPVNDDETLARCLAASPDLSSERIPLRVIRGARSANGVIADALWAATDGFVVYAHQDVYLPRGFFSTLAERLATLDRLDPAWAVAGAIGRDAARVTHGTVWSTDRGRVVGERITGPAPVECLDECLLILRAGDLSLVDLDVPGFHLYGVDLVQMGRLQGRRSYALPLQIVHHAKPITSLGGGYARAHRYMRLKWRARLPMTTLITPLERVPWKLWKMRAGARLRTRFSPARHGYGQETDPRRIARELRYE</sequence>
<dbReference type="Proteomes" id="UP000244649">
    <property type="component" value="Unassembled WGS sequence"/>
</dbReference>
<proteinExistence type="predicted"/>
<organism evidence="1 2">
    <name type="scientific">Microbacterium testaceum</name>
    <name type="common">Aureobacterium testaceum</name>
    <name type="synonym">Brevibacterium testaceum</name>
    <dbReference type="NCBI Taxonomy" id="2033"/>
    <lineage>
        <taxon>Bacteria</taxon>
        <taxon>Bacillati</taxon>
        <taxon>Actinomycetota</taxon>
        <taxon>Actinomycetes</taxon>
        <taxon>Micrococcales</taxon>
        <taxon>Microbacteriaceae</taxon>
        <taxon>Microbacterium</taxon>
    </lineage>
</organism>
<gene>
    <name evidence="1" type="ORF">DC432_13490</name>
</gene>
<evidence type="ECO:0008006" key="3">
    <source>
        <dbReference type="Google" id="ProtNLM"/>
    </source>
</evidence>
<name>A0A2T7W2H1_MICTE</name>
<reference evidence="1 2" key="1">
    <citation type="submission" date="2018-04" db="EMBL/GenBank/DDBJ databases">
        <authorList>
            <person name="Go L.Y."/>
            <person name="Mitchell J.A."/>
        </authorList>
    </citation>
    <scope>NUCLEOTIDE SEQUENCE [LARGE SCALE GENOMIC DNA]</scope>
    <source>
        <strain evidence="1 2">TPD7010</strain>
    </source>
</reference>
<evidence type="ECO:0000313" key="1">
    <source>
        <dbReference type="EMBL" id="PVE64534.1"/>
    </source>
</evidence>
<protein>
    <recommendedName>
        <fullName evidence="3">Glycosyltransferase</fullName>
    </recommendedName>
</protein>
<dbReference type="AlphaFoldDB" id="A0A2T7W2H1"/>